<protein>
    <submittedName>
        <fullName evidence="2">Uncharacterized protein</fullName>
    </submittedName>
</protein>
<evidence type="ECO:0000256" key="1">
    <source>
        <dbReference type="SAM" id="SignalP"/>
    </source>
</evidence>
<comment type="caution">
    <text evidence="2">The sequence shown here is derived from an EMBL/GenBank/DDBJ whole genome shotgun (WGS) entry which is preliminary data.</text>
</comment>
<organism evidence="2 3">
    <name type="scientific">Candidatus Jorgensenbacteria bacterium GW2011_GWB1_50_10</name>
    <dbReference type="NCBI Taxonomy" id="1618665"/>
    <lineage>
        <taxon>Bacteria</taxon>
        <taxon>Candidatus Joergenseniibacteriota</taxon>
    </lineage>
</organism>
<dbReference type="EMBL" id="LCQK01000001">
    <property type="protein sequence ID" value="KKW15359.1"/>
    <property type="molecule type" value="Genomic_DNA"/>
</dbReference>
<feature type="chain" id="PRO_5002541296" evidence="1">
    <location>
        <begin position="30"/>
        <end position="277"/>
    </location>
</feature>
<dbReference type="Proteomes" id="UP000034224">
    <property type="component" value="Unassembled WGS sequence"/>
</dbReference>
<keyword evidence="1" id="KW-0732">Signal</keyword>
<dbReference type="AlphaFoldDB" id="A0A0G1Z8K5"/>
<dbReference type="STRING" id="1618665.UY55_C0001G0113"/>
<evidence type="ECO:0000313" key="2">
    <source>
        <dbReference type="EMBL" id="KKW15359.1"/>
    </source>
</evidence>
<proteinExistence type="predicted"/>
<feature type="signal peptide" evidence="1">
    <location>
        <begin position="1"/>
        <end position="29"/>
    </location>
</feature>
<reference evidence="2 3" key="1">
    <citation type="journal article" date="2015" name="Nature">
        <title>rRNA introns, odd ribosomes, and small enigmatic genomes across a large radiation of phyla.</title>
        <authorList>
            <person name="Brown C.T."/>
            <person name="Hug L.A."/>
            <person name="Thomas B.C."/>
            <person name="Sharon I."/>
            <person name="Castelle C.J."/>
            <person name="Singh A."/>
            <person name="Wilkins M.J."/>
            <person name="Williams K.H."/>
            <person name="Banfield J.F."/>
        </authorList>
    </citation>
    <scope>NUCLEOTIDE SEQUENCE [LARGE SCALE GENOMIC DNA]</scope>
</reference>
<name>A0A0G1Z8K5_9BACT</name>
<sequence length="277" mass="31279">MRQREAEMLLRKIAFALAALSLGSGEAKAQSDAELLIAQYGFSFGQQFLGKVVRGKNIWKAFRQTSYEAVPSATLQYTGMKMVGQDYRLALPSQLLMQKGAWFGRQSILGRPIFSQEALTSWELDYFWFNFRLRDGKVLPPRVNVATVGISFYYDNVRLEWRRSLATGVVVLTSTNGRIGNRVGQAGSGVILMRSPRYGDSFRHELVHTHQSIRGNAFSDPLLHQGDSQSRFLPFLRLNLGSLVGRVPATLQEFFGEPAYYSQLHEWEARAYANSPK</sequence>
<gene>
    <name evidence="2" type="ORF">UY55_C0001G0113</name>
</gene>
<accession>A0A0G1Z8K5</accession>
<evidence type="ECO:0000313" key="3">
    <source>
        <dbReference type="Proteomes" id="UP000034224"/>
    </source>
</evidence>